<dbReference type="Proteomes" id="UP000275368">
    <property type="component" value="Chromosome"/>
</dbReference>
<protein>
    <submittedName>
        <fullName evidence="4">Uncharacterized protein</fullName>
    </submittedName>
</protein>
<keyword evidence="3" id="KW-0804">Transcription</keyword>
<evidence type="ECO:0000313" key="4">
    <source>
        <dbReference type="EMBL" id="BBH22627.1"/>
    </source>
</evidence>
<dbReference type="PANTHER" id="PTHR43280">
    <property type="entry name" value="ARAC-FAMILY TRANSCRIPTIONAL REGULATOR"/>
    <property type="match status" value="1"/>
</dbReference>
<dbReference type="PANTHER" id="PTHR43280:SF2">
    <property type="entry name" value="HTH-TYPE TRANSCRIPTIONAL REGULATOR EXSA"/>
    <property type="match status" value="1"/>
</dbReference>
<name>A0A3G9IUY6_9BACL</name>
<dbReference type="GO" id="GO:0003700">
    <property type="term" value="F:DNA-binding transcription factor activity"/>
    <property type="evidence" value="ECO:0007669"/>
    <property type="project" value="InterPro"/>
</dbReference>
<dbReference type="InterPro" id="IPR009057">
    <property type="entry name" value="Homeodomain-like_sf"/>
</dbReference>
<dbReference type="RefSeq" id="WP_164522895.1">
    <property type="nucleotide sequence ID" value="NZ_AP019308.1"/>
</dbReference>
<evidence type="ECO:0000256" key="3">
    <source>
        <dbReference type="ARBA" id="ARBA00023163"/>
    </source>
</evidence>
<dbReference type="AlphaFoldDB" id="A0A3G9IUY6"/>
<dbReference type="GO" id="GO:0043565">
    <property type="term" value="F:sequence-specific DNA binding"/>
    <property type="evidence" value="ECO:0007669"/>
    <property type="project" value="InterPro"/>
</dbReference>
<dbReference type="InterPro" id="IPR014710">
    <property type="entry name" value="RmlC-like_jellyroll"/>
</dbReference>
<dbReference type="Gene3D" id="2.60.120.10">
    <property type="entry name" value="Jelly Rolls"/>
    <property type="match status" value="1"/>
</dbReference>
<dbReference type="Pfam" id="PF12833">
    <property type="entry name" value="HTH_18"/>
    <property type="match status" value="1"/>
</dbReference>
<proteinExistence type="predicted"/>
<dbReference type="Gene3D" id="1.10.10.60">
    <property type="entry name" value="Homeodomain-like"/>
    <property type="match status" value="2"/>
</dbReference>
<organism evidence="4 5">
    <name type="scientific">Paenibacillus baekrokdamisoli</name>
    <dbReference type="NCBI Taxonomy" id="1712516"/>
    <lineage>
        <taxon>Bacteria</taxon>
        <taxon>Bacillati</taxon>
        <taxon>Bacillota</taxon>
        <taxon>Bacilli</taxon>
        <taxon>Bacillales</taxon>
        <taxon>Paenibacillaceae</taxon>
        <taxon>Paenibacillus</taxon>
    </lineage>
</organism>
<dbReference type="InterPro" id="IPR018060">
    <property type="entry name" value="HTH_AraC"/>
</dbReference>
<keyword evidence="1" id="KW-0805">Transcription regulation</keyword>
<evidence type="ECO:0000256" key="2">
    <source>
        <dbReference type="ARBA" id="ARBA00023125"/>
    </source>
</evidence>
<dbReference type="KEGG" id="pbk:Back11_39720"/>
<dbReference type="PROSITE" id="PS01124">
    <property type="entry name" value="HTH_ARAC_FAMILY_2"/>
    <property type="match status" value="1"/>
</dbReference>
<keyword evidence="2" id="KW-0238">DNA-binding</keyword>
<gene>
    <name evidence="4" type="ORF">Back11_39720</name>
</gene>
<dbReference type="SMART" id="SM00342">
    <property type="entry name" value="HTH_ARAC"/>
    <property type="match status" value="1"/>
</dbReference>
<dbReference type="EMBL" id="AP019308">
    <property type="protein sequence ID" value="BBH22627.1"/>
    <property type="molecule type" value="Genomic_DNA"/>
</dbReference>
<evidence type="ECO:0000256" key="1">
    <source>
        <dbReference type="ARBA" id="ARBA00023015"/>
    </source>
</evidence>
<sequence length="288" mass="33552">MLHGTPDKDEFHPIVHYANRLECKPGEHFGPRIISDYQWLFVQRGAGMVRIGSHRYRAQAGSLFCYGPGMPHSIQADMKEPFVLYGLHFTPSGYLSDMPYDLRGTIIAVSEEQLLTCELTDQELPFYIQCGMWPLPFFEGLVEEYNREHKMSPMLLRGIITQLVALLFRWVHSKAYAVSPLDRLVESVKEQLMQKAEQAYDPSWLKQWTSYSSDYISRLFKERVGLAPHAYHLDKKLQAAKRLLEQTDLSSTDIAEKLAFGSVHYFCKWFKRFTGEQPMKYRERTRIL</sequence>
<dbReference type="InterPro" id="IPR003313">
    <property type="entry name" value="AraC-bd"/>
</dbReference>
<dbReference type="InterPro" id="IPR037923">
    <property type="entry name" value="HTH-like"/>
</dbReference>
<dbReference type="SUPFAM" id="SSF51215">
    <property type="entry name" value="Regulatory protein AraC"/>
    <property type="match status" value="1"/>
</dbReference>
<keyword evidence="5" id="KW-1185">Reference proteome</keyword>
<evidence type="ECO:0000313" key="5">
    <source>
        <dbReference type="Proteomes" id="UP000275368"/>
    </source>
</evidence>
<accession>A0A3G9IUY6</accession>
<dbReference type="Pfam" id="PF02311">
    <property type="entry name" value="AraC_binding"/>
    <property type="match status" value="1"/>
</dbReference>
<reference evidence="4 5" key="1">
    <citation type="submission" date="2018-11" db="EMBL/GenBank/DDBJ databases">
        <title>Complete genome sequence of Paenibacillus baekrokdamisoli strain KCTC 33723.</title>
        <authorList>
            <person name="Kang S.W."/>
            <person name="Lee K.C."/>
            <person name="Kim K.K."/>
            <person name="Kim J.S."/>
            <person name="Kim D.S."/>
            <person name="Ko S.H."/>
            <person name="Yang S.H."/>
            <person name="Lee J.S."/>
        </authorList>
    </citation>
    <scope>NUCLEOTIDE SEQUENCE [LARGE SCALE GENOMIC DNA]</scope>
    <source>
        <strain evidence="4 5">KCTC 33723</strain>
    </source>
</reference>
<dbReference type="SUPFAM" id="SSF46689">
    <property type="entry name" value="Homeodomain-like"/>
    <property type="match status" value="1"/>
</dbReference>